<proteinExistence type="predicted"/>
<evidence type="ECO:0000256" key="1">
    <source>
        <dbReference type="SAM" id="MobiDB-lite"/>
    </source>
</evidence>
<keyword evidence="4" id="KW-1185">Reference proteome</keyword>
<feature type="transmembrane region" description="Helical" evidence="2">
    <location>
        <begin position="1213"/>
        <end position="1233"/>
    </location>
</feature>
<keyword evidence="2" id="KW-0472">Membrane</keyword>
<keyword evidence="2" id="KW-0812">Transmembrane</keyword>
<feature type="transmembrane region" description="Helical" evidence="2">
    <location>
        <begin position="715"/>
        <end position="735"/>
    </location>
</feature>
<dbReference type="EMBL" id="MCFA01000188">
    <property type="protein sequence ID" value="ORY00087.1"/>
    <property type="molecule type" value="Genomic_DNA"/>
</dbReference>
<feature type="transmembrane region" description="Helical" evidence="2">
    <location>
        <begin position="174"/>
        <end position="194"/>
    </location>
</feature>
<feature type="transmembrane region" description="Helical" evidence="2">
    <location>
        <begin position="140"/>
        <end position="162"/>
    </location>
</feature>
<sequence>MVSSIFEYDARKRINLPLLTHEDSLSPISFQPSLYPFFFGLLFRSERSTVCLCLTMSLTDSNHDNDPRYLTPSLSDPIDPGPESRYNQLLTRRPKSEEKITDPRSGGSHSPPGTPEPRMARVDDEHVPKMWNPVWFQKRVLVSMIALFAALVVALGLLCYFSNLLHGFTQVSKFSWKYGLTAVFVVLSSLWIQVDFWCKVLVPWQAMKVGGASADKTLLLDYVSSNPAVAARDAWRNEHWVVMATTLGGVLLQLLTILSTTLIAVRPTPLSHHNLAMLHTGRFANVSLGAISDGPLAIAAYTGIVTQGLPHPNGTFANIAYETIEPAGSLPTINATVRADTVAFFPNVNCEVAEVSLLETKTGWLNVSFKDSRCSFYYSWEDKTCKQSCGERQVLGLWDALRSSYRIPEVCIGEPNDHSRIIFAVIDQQFSKTTTGNNASDSEQRATTGVVCRPRYALRPAALTFKGSLANSGVIQSIVASPNGTESVISGVSQINITDAVWAAFFFSGNIISEDGAPDSQPFDDKAGLFPLMRAVNNGSSLSAFTDPSKLTKAATAVLEGVISQIVRQSLLSTTHGSPAAARVEYVETRLHPVLVPVWLTGAGLVLLMAFALAVIWFRPLDVVPCDPTSIAAIATVLASSPELNSMTAAKIHTGYKPLEAYFADTRFSTIVTGAGETPIPTFRIEPSQDSRDLLGPKLASETRAKWWQPLSTRVIFVSLVTVALIVIIVVLEVLQRLSIRHKGILSIDSPRTAQIFVNIIPAGVMVLVHIAVKSISSNLRIFVPFKTLYKSNASARQSILAHHLGAGSLPAIFEALRAHQPTVILSAAASLLASVLAIIVSTLYFTASVPRDSNVTLRRLDSFDLSWANQSNLTTANLVFNLLQHFNMSDPPFTYRDLVFPMLQLTDGDAAVVDSSNSSQQPVTAAVPAYRATLHCTIVPRPNMTVIISELDDNCYGRRGVRIYADVTLPEQCLSNIRKSTSETAIFTAASFCFQTNSVGMTAMGSIKDVFIDPSNTKKPFEYDPYKQTDNPEGCPSLAFIFGSYAANATAGKTSAETTTILSCRQQVERVVATTRFLGRELYIDQTRGPELEASATQPQVVGRHSYRLQTNFTTGALGFPGQDMALLDPFFQAVVWGPGGISPAGIADSEKALAVIRHKYAVYMAQALNSGMRRAAAPATLNTEHRDEESSFVATTPVRRDRLQQNDASKLTLQILLAVILLFVASARFLAGHLRAILPYKPFSVAGMVVLLAGSEVVERKTVPVGAEWMGEGRWTKEGVFDGWLFSLGWWVETGERVRRRRYGIGVGSADE</sequence>
<keyword evidence="2" id="KW-1133">Transmembrane helix</keyword>
<gene>
    <name evidence="3" type="ORF">BCR34DRAFT_618710</name>
</gene>
<accession>A0A1Y1YQR2</accession>
<dbReference type="InterPro" id="IPR021840">
    <property type="entry name" value="DUF3433"/>
</dbReference>
<evidence type="ECO:0000313" key="3">
    <source>
        <dbReference type="EMBL" id="ORY00087.1"/>
    </source>
</evidence>
<name>A0A1Y1YQR2_9PLEO</name>
<dbReference type="OrthoDB" id="3912677at2759"/>
<evidence type="ECO:0000313" key="4">
    <source>
        <dbReference type="Proteomes" id="UP000193144"/>
    </source>
</evidence>
<reference evidence="3 4" key="1">
    <citation type="submission" date="2016-07" db="EMBL/GenBank/DDBJ databases">
        <title>Pervasive Adenine N6-methylation of Active Genes in Fungi.</title>
        <authorList>
            <consortium name="DOE Joint Genome Institute"/>
            <person name="Mondo S.J."/>
            <person name="Dannebaum R.O."/>
            <person name="Kuo R.C."/>
            <person name="Labutti K."/>
            <person name="Haridas S."/>
            <person name="Kuo A."/>
            <person name="Salamov A."/>
            <person name="Ahrendt S.R."/>
            <person name="Lipzen A."/>
            <person name="Sullivan W."/>
            <person name="Andreopoulos W.B."/>
            <person name="Clum A."/>
            <person name="Lindquist E."/>
            <person name="Daum C."/>
            <person name="Ramamoorthy G.K."/>
            <person name="Gryganskyi A."/>
            <person name="Culley D."/>
            <person name="Magnuson J.K."/>
            <person name="James T.Y."/>
            <person name="O'Malley M.A."/>
            <person name="Stajich J.E."/>
            <person name="Spatafora J.W."/>
            <person name="Visel A."/>
            <person name="Grigoriev I.V."/>
        </authorList>
    </citation>
    <scope>NUCLEOTIDE SEQUENCE [LARGE SCALE GENOMIC DNA]</scope>
    <source>
        <strain evidence="3 4">CBS 115471</strain>
    </source>
</reference>
<comment type="caution">
    <text evidence="3">The sequence shown here is derived from an EMBL/GenBank/DDBJ whole genome shotgun (WGS) entry which is preliminary data.</text>
</comment>
<evidence type="ECO:0000256" key="2">
    <source>
        <dbReference type="SAM" id="Phobius"/>
    </source>
</evidence>
<feature type="region of interest" description="Disordered" evidence="1">
    <location>
        <begin position="65"/>
        <end position="120"/>
    </location>
</feature>
<dbReference type="PANTHER" id="PTHR37544">
    <property type="entry name" value="SPRAY-RELATED"/>
    <property type="match status" value="1"/>
</dbReference>
<protein>
    <submittedName>
        <fullName evidence="3">Uncharacterized protein</fullName>
    </submittedName>
</protein>
<dbReference type="Pfam" id="PF11915">
    <property type="entry name" value="DUF3433"/>
    <property type="match status" value="2"/>
</dbReference>
<organism evidence="3 4">
    <name type="scientific">Clohesyomyces aquaticus</name>
    <dbReference type="NCBI Taxonomy" id="1231657"/>
    <lineage>
        <taxon>Eukaryota</taxon>
        <taxon>Fungi</taxon>
        <taxon>Dikarya</taxon>
        <taxon>Ascomycota</taxon>
        <taxon>Pezizomycotina</taxon>
        <taxon>Dothideomycetes</taxon>
        <taxon>Pleosporomycetidae</taxon>
        <taxon>Pleosporales</taxon>
        <taxon>Lindgomycetaceae</taxon>
        <taxon>Clohesyomyces</taxon>
    </lineage>
</organism>
<feature type="transmembrane region" description="Helical" evidence="2">
    <location>
        <begin position="824"/>
        <end position="846"/>
    </location>
</feature>
<feature type="transmembrane region" description="Helical" evidence="2">
    <location>
        <begin position="756"/>
        <end position="776"/>
    </location>
</feature>
<dbReference type="STRING" id="1231657.A0A1Y1YQR2"/>
<dbReference type="Proteomes" id="UP000193144">
    <property type="component" value="Unassembled WGS sequence"/>
</dbReference>
<dbReference type="PANTHER" id="PTHR37544:SF1">
    <property type="entry name" value="PHOSPHORIBOSYLAMINOIMIDAZOLE-SUCCINOCARBOXAMIDE SYNTHASE"/>
    <property type="match status" value="1"/>
</dbReference>
<feature type="transmembrane region" description="Helical" evidence="2">
    <location>
        <begin position="594"/>
        <end position="618"/>
    </location>
</feature>
<feature type="transmembrane region" description="Helical" evidence="2">
    <location>
        <begin position="240"/>
        <end position="265"/>
    </location>
</feature>